<dbReference type="AlphaFoldDB" id="B8I1S1"/>
<evidence type="ECO:0000313" key="3">
    <source>
        <dbReference type="Proteomes" id="UP000001349"/>
    </source>
</evidence>
<keyword evidence="1" id="KW-1133">Transmembrane helix</keyword>
<dbReference type="eggNOG" id="COG2205">
    <property type="taxonomic scope" value="Bacteria"/>
</dbReference>
<feature type="transmembrane region" description="Helical" evidence="1">
    <location>
        <begin position="121"/>
        <end position="139"/>
    </location>
</feature>
<dbReference type="KEGG" id="cce:Ccel_3418"/>
<feature type="transmembrane region" description="Helical" evidence="1">
    <location>
        <begin position="389"/>
        <end position="407"/>
    </location>
</feature>
<proteinExistence type="predicted"/>
<evidence type="ECO:0008006" key="4">
    <source>
        <dbReference type="Google" id="ProtNLM"/>
    </source>
</evidence>
<dbReference type="InterPro" id="IPR025291">
    <property type="entry name" value="DUF4153"/>
</dbReference>
<dbReference type="OrthoDB" id="9767931at2"/>
<evidence type="ECO:0000256" key="1">
    <source>
        <dbReference type="SAM" id="Phobius"/>
    </source>
</evidence>
<dbReference type="Proteomes" id="UP000001349">
    <property type="component" value="Chromosome"/>
</dbReference>
<feature type="transmembrane region" description="Helical" evidence="1">
    <location>
        <begin position="189"/>
        <end position="210"/>
    </location>
</feature>
<sequence length="523" mass="58167">MENKETISGTPGSPVPPPYYASYVPRNKKPEYQGFKSLVTSSKGLTISVLSIALCILFLETIFYQSPGIAAPIYLSAFYYSLYYFFRENNTPINRTAILLAIPAMLMAVSFFIHYNPSTRWITWLTLIGIICIQLILLGNLKINSIFSLDTFVKVIINLFAKPFTNLAMPFHSFGILKNKKSTTVKNLFYVLLGIIIAIPVAAILMGLFVRADAVFAASVKSFKTFIGLDLGRITLDIFLGLPAGIFLGAALLGLKYEKHKEKTLKNVDGCINTIITGTFLSIINIFIIAFVGFQFMYLFGGSDNIKITGLSYAEYARRGFFELCTASAIIFAIALFVIGMTKKTNGKLPLWVSLGTVILCAGDGILLISAVKRMFLYISAYGLSIKRVLTLWLMAVIGLCLLWMIIKCFKIGIDVKKWIGITIIVGVCILSLINIEKIIADYNVDSYLKNPDNPTIVHYLDQLSFTATPQLEKLKDLSESQKTDIKLNEIIENKKSQLDGRNKLYGFTLDSIEASKVLNKSK</sequence>
<feature type="transmembrane region" description="Helical" evidence="1">
    <location>
        <begin position="321"/>
        <end position="339"/>
    </location>
</feature>
<organism evidence="2 3">
    <name type="scientific">Ruminiclostridium cellulolyticum (strain ATCC 35319 / DSM 5812 / JCM 6584 / H10)</name>
    <name type="common">Clostridium cellulolyticum</name>
    <dbReference type="NCBI Taxonomy" id="394503"/>
    <lineage>
        <taxon>Bacteria</taxon>
        <taxon>Bacillati</taxon>
        <taxon>Bacillota</taxon>
        <taxon>Clostridia</taxon>
        <taxon>Eubacteriales</taxon>
        <taxon>Oscillospiraceae</taxon>
        <taxon>Ruminiclostridium</taxon>
    </lineage>
</organism>
<gene>
    <name evidence="2" type="ordered locus">Ccel_3418</name>
</gene>
<keyword evidence="1" id="KW-0472">Membrane</keyword>
<feature type="transmembrane region" description="Helical" evidence="1">
    <location>
        <begin position="98"/>
        <end position="115"/>
    </location>
</feature>
<keyword evidence="1" id="KW-0812">Transmembrane</keyword>
<feature type="transmembrane region" description="Helical" evidence="1">
    <location>
        <begin position="69"/>
        <end position="86"/>
    </location>
</feature>
<name>B8I1S1_RUMCH</name>
<accession>B8I1S1</accession>
<protein>
    <recommendedName>
        <fullName evidence="4">DUF4173 domain-containing protein</fullName>
    </recommendedName>
</protein>
<dbReference type="HOGENOM" id="CLU_025121_1_1_9"/>
<feature type="transmembrane region" description="Helical" evidence="1">
    <location>
        <begin position="275"/>
        <end position="300"/>
    </location>
</feature>
<dbReference type="RefSeq" id="WP_015926758.1">
    <property type="nucleotide sequence ID" value="NC_011898.1"/>
</dbReference>
<dbReference type="Pfam" id="PF13687">
    <property type="entry name" value="DUF4153"/>
    <property type="match status" value="1"/>
</dbReference>
<reference evidence="2 3" key="1">
    <citation type="submission" date="2009-01" db="EMBL/GenBank/DDBJ databases">
        <title>Complete sequence of Clostridium cellulolyticum H10.</title>
        <authorList>
            <consortium name="US DOE Joint Genome Institute"/>
            <person name="Lucas S."/>
            <person name="Copeland A."/>
            <person name="Lapidus A."/>
            <person name="Glavina del Rio T."/>
            <person name="Dalin E."/>
            <person name="Tice H."/>
            <person name="Bruce D."/>
            <person name="Goodwin L."/>
            <person name="Pitluck S."/>
            <person name="Chertkov O."/>
            <person name="Saunders E."/>
            <person name="Brettin T."/>
            <person name="Detter J.C."/>
            <person name="Han C."/>
            <person name="Larimer F."/>
            <person name="Land M."/>
            <person name="Hauser L."/>
            <person name="Kyrpides N."/>
            <person name="Ivanova N."/>
            <person name="Zhou J."/>
            <person name="Richardson P."/>
        </authorList>
    </citation>
    <scope>NUCLEOTIDE SEQUENCE [LARGE SCALE GENOMIC DNA]</scope>
    <source>
        <strain evidence="3">ATCC 35319 / DSM 5812 / JCM 6584 / H10</strain>
    </source>
</reference>
<keyword evidence="3" id="KW-1185">Reference proteome</keyword>
<dbReference type="STRING" id="394503.Ccel_3418"/>
<dbReference type="EMBL" id="CP001348">
    <property type="protein sequence ID" value="ACL77706.1"/>
    <property type="molecule type" value="Genomic_DNA"/>
</dbReference>
<evidence type="ECO:0000313" key="2">
    <source>
        <dbReference type="EMBL" id="ACL77706.1"/>
    </source>
</evidence>
<feature type="transmembrane region" description="Helical" evidence="1">
    <location>
        <begin position="45"/>
        <end position="63"/>
    </location>
</feature>
<feature type="transmembrane region" description="Helical" evidence="1">
    <location>
        <begin position="419"/>
        <end position="436"/>
    </location>
</feature>
<feature type="transmembrane region" description="Helical" evidence="1">
    <location>
        <begin position="351"/>
        <end position="369"/>
    </location>
</feature>
<feature type="transmembrane region" description="Helical" evidence="1">
    <location>
        <begin position="231"/>
        <end position="255"/>
    </location>
</feature>